<keyword evidence="1" id="KW-0472">Membrane</keyword>
<protein>
    <submittedName>
        <fullName evidence="2">Uncharacterized protein</fullName>
    </submittedName>
</protein>
<dbReference type="EMBL" id="LAVV01007112">
    <property type="protein sequence ID" value="KNZ57077.1"/>
    <property type="molecule type" value="Genomic_DNA"/>
</dbReference>
<evidence type="ECO:0000256" key="1">
    <source>
        <dbReference type="SAM" id="Phobius"/>
    </source>
</evidence>
<keyword evidence="1" id="KW-0812">Transmembrane</keyword>
<organism evidence="2 3">
    <name type="scientific">Puccinia sorghi</name>
    <dbReference type="NCBI Taxonomy" id="27349"/>
    <lineage>
        <taxon>Eukaryota</taxon>
        <taxon>Fungi</taxon>
        <taxon>Dikarya</taxon>
        <taxon>Basidiomycota</taxon>
        <taxon>Pucciniomycotina</taxon>
        <taxon>Pucciniomycetes</taxon>
        <taxon>Pucciniales</taxon>
        <taxon>Pucciniaceae</taxon>
        <taxon>Puccinia</taxon>
    </lineage>
</organism>
<comment type="caution">
    <text evidence="2">The sequence shown here is derived from an EMBL/GenBank/DDBJ whole genome shotgun (WGS) entry which is preliminary data.</text>
</comment>
<keyword evidence="3" id="KW-1185">Reference proteome</keyword>
<accession>A0A0L6V961</accession>
<reference evidence="2 3" key="1">
    <citation type="submission" date="2015-08" db="EMBL/GenBank/DDBJ databases">
        <title>Next Generation Sequencing and Analysis of the Genome of Puccinia sorghi L Schw, the Causal Agent of Maize Common Rust.</title>
        <authorList>
            <person name="Rochi L."/>
            <person name="Burguener G."/>
            <person name="Darino M."/>
            <person name="Turjanski A."/>
            <person name="Kreff E."/>
            <person name="Dieguez M.J."/>
            <person name="Sacco F."/>
        </authorList>
    </citation>
    <scope>NUCLEOTIDE SEQUENCE [LARGE SCALE GENOMIC DNA]</scope>
    <source>
        <strain evidence="2 3">RO10H11247</strain>
    </source>
</reference>
<dbReference type="Proteomes" id="UP000037035">
    <property type="component" value="Unassembled WGS sequence"/>
</dbReference>
<dbReference type="VEuPathDB" id="FungiDB:VP01_2248g1"/>
<feature type="transmembrane region" description="Helical" evidence="1">
    <location>
        <begin position="197"/>
        <end position="218"/>
    </location>
</feature>
<sequence length="531" mass="61698">MIRVSFCLLKKRKISIKKNSLRELLLAGQKNSRREKSIAHSLLISNTCKSQNSEEKKIINSYYKPQVDIMYLPLLLSPFFLQWHDYFIYIFPIIPSKFLQKNCTAISHQHTNLLIHSPRKSIFTLHHWLLFLCSNFSFLIEPQVPSICHLYNHLRMVQKNTESSTSQLPRCFLVWKFGIILLTVFLLRLLPFFLPSYYLQLLALRILLSLITSPNFVLGGRHLVFLFPSTVFYIRNQTRLTSPVSSCTICVSSLILDGFCFGQECRLLTGGCTKVRRLKIISQLGKPLASPRGVYKIITVSKLRQRNLPKFWQVALHKETCNMSFQNSCKCSLICMILGAEQLAKIQESHLHPTLSPTNMLSTQLNHIVEILLSLYFILVSVPFLKHVTHSYLDPFCAQPALLVFSQPQLGPFLFMKALDPLQLRIYHYSKNSTELTNFIPGIMPNKITLPKHGNFEILCIIIPEVNYATWKYYKILQNDLHENFFIRIRHYLTGFGSGISCFMVPEMNFATWKYEKLFQNDLFYIRQHNT</sequence>
<evidence type="ECO:0000313" key="2">
    <source>
        <dbReference type="EMBL" id="KNZ57077.1"/>
    </source>
</evidence>
<proteinExistence type="predicted"/>
<feature type="transmembrane region" description="Helical" evidence="1">
    <location>
        <begin position="172"/>
        <end position="191"/>
    </location>
</feature>
<dbReference type="AlphaFoldDB" id="A0A0L6V961"/>
<evidence type="ECO:0000313" key="3">
    <source>
        <dbReference type="Proteomes" id="UP000037035"/>
    </source>
</evidence>
<keyword evidence="1" id="KW-1133">Transmembrane helix</keyword>
<gene>
    <name evidence="2" type="ORF">VP01_2248g1</name>
</gene>
<name>A0A0L6V961_9BASI</name>